<proteinExistence type="predicted"/>
<name>X0UQP3_9ZZZZ</name>
<organism evidence="1">
    <name type="scientific">marine sediment metagenome</name>
    <dbReference type="NCBI Taxonomy" id="412755"/>
    <lineage>
        <taxon>unclassified sequences</taxon>
        <taxon>metagenomes</taxon>
        <taxon>ecological metagenomes</taxon>
    </lineage>
</organism>
<comment type="caution">
    <text evidence="1">The sequence shown here is derived from an EMBL/GenBank/DDBJ whole genome shotgun (WGS) entry which is preliminary data.</text>
</comment>
<gene>
    <name evidence="1" type="ORF">S01H1_22670</name>
</gene>
<protein>
    <submittedName>
        <fullName evidence="1">Uncharacterized protein</fullName>
    </submittedName>
</protein>
<evidence type="ECO:0000313" key="1">
    <source>
        <dbReference type="EMBL" id="GAF90820.1"/>
    </source>
</evidence>
<accession>X0UQP3</accession>
<dbReference type="AlphaFoldDB" id="X0UQP3"/>
<sequence length="91" mass="10211">STALWESVSIPSSYYKYKVDEYPGEADSYNASGSTTIWTNVPEVNETFLKFLDYSNSTDSAEVDIAIEVPPEERAGTRNSTIIFTGWYAHE</sequence>
<feature type="non-terminal residue" evidence="1">
    <location>
        <position position="1"/>
    </location>
</feature>
<dbReference type="EMBL" id="BARS01012848">
    <property type="protein sequence ID" value="GAF90820.1"/>
    <property type="molecule type" value="Genomic_DNA"/>
</dbReference>
<reference evidence="1" key="1">
    <citation type="journal article" date="2014" name="Front. Microbiol.">
        <title>High frequency of phylogenetically diverse reductive dehalogenase-homologous genes in deep subseafloor sedimentary metagenomes.</title>
        <authorList>
            <person name="Kawai M."/>
            <person name="Futagami T."/>
            <person name="Toyoda A."/>
            <person name="Takaki Y."/>
            <person name="Nishi S."/>
            <person name="Hori S."/>
            <person name="Arai W."/>
            <person name="Tsubouchi T."/>
            <person name="Morono Y."/>
            <person name="Uchiyama I."/>
            <person name="Ito T."/>
            <person name="Fujiyama A."/>
            <person name="Inagaki F."/>
            <person name="Takami H."/>
        </authorList>
    </citation>
    <scope>NUCLEOTIDE SEQUENCE</scope>
    <source>
        <strain evidence="1">Expedition CK06-06</strain>
    </source>
</reference>